<dbReference type="VEuPathDB" id="VectorBase:SCAU000113"/>
<keyword evidence="3 5" id="KW-1133">Transmembrane helix</keyword>
<gene>
    <name evidence="7" type="primary">106088526</name>
</gene>
<dbReference type="Pfam" id="PF00083">
    <property type="entry name" value="Sugar_tr"/>
    <property type="match status" value="1"/>
</dbReference>
<evidence type="ECO:0000259" key="6">
    <source>
        <dbReference type="PROSITE" id="PS50850"/>
    </source>
</evidence>
<feature type="transmembrane region" description="Helical" evidence="5">
    <location>
        <begin position="34"/>
        <end position="55"/>
    </location>
</feature>
<feature type="transmembrane region" description="Helical" evidence="5">
    <location>
        <begin position="396"/>
        <end position="418"/>
    </location>
</feature>
<protein>
    <recommendedName>
        <fullName evidence="6">Major facilitator superfamily (MFS) profile domain-containing protein</fullName>
    </recommendedName>
</protein>
<comment type="subcellular location">
    <subcellularLocation>
        <location evidence="1">Membrane</location>
        <topology evidence="1">Multi-pass membrane protein</topology>
    </subcellularLocation>
</comment>
<feature type="transmembrane region" description="Helical" evidence="5">
    <location>
        <begin position="295"/>
        <end position="320"/>
    </location>
</feature>
<dbReference type="Proteomes" id="UP000095300">
    <property type="component" value="Unassembled WGS sequence"/>
</dbReference>
<feature type="transmembrane region" description="Helical" evidence="5">
    <location>
        <begin position="358"/>
        <end position="384"/>
    </location>
</feature>
<dbReference type="KEGG" id="scac:106088526"/>
<feature type="transmembrane region" description="Helical" evidence="5">
    <location>
        <begin position="126"/>
        <end position="144"/>
    </location>
</feature>
<dbReference type="InterPro" id="IPR036259">
    <property type="entry name" value="MFS_trans_sf"/>
</dbReference>
<evidence type="ECO:0000256" key="1">
    <source>
        <dbReference type="ARBA" id="ARBA00004141"/>
    </source>
</evidence>
<evidence type="ECO:0000256" key="5">
    <source>
        <dbReference type="SAM" id="Phobius"/>
    </source>
</evidence>
<evidence type="ECO:0000256" key="2">
    <source>
        <dbReference type="ARBA" id="ARBA00022692"/>
    </source>
</evidence>
<dbReference type="STRING" id="35570.A0A1I8NLQ5"/>
<dbReference type="AlphaFoldDB" id="A0A1I8NLQ5"/>
<name>A0A1I8NLQ5_STOCA</name>
<dbReference type="PANTHER" id="PTHR23529">
    <property type="entry name" value="GH19118P-RELATED"/>
    <property type="match status" value="1"/>
</dbReference>
<dbReference type="Gene3D" id="1.20.1250.20">
    <property type="entry name" value="MFS general substrate transporter like domains"/>
    <property type="match status" value="1"/>
</dbReference>
<keyword evidence="8" id="KW-1185">Reference proteome</keyword>
<evidence type="ECO:0000256" key="3">
    <source>
        <dbReference type="ARBA" id="ARBA00022989"/>
    </source>
</evidence>
<keyword evidence="4 5" id="KW-0472">Membrane</keyword>
<dbReference type="SUPFAM" id="SSF103473">
    <property type="entry name" value="MFS general substrate transporter"/>
    <property type="match status" value="1"/>
</dbReference>
<dbReference type="OrthoDB" id="6612291at2759"/>
<feature type="transmembrane region" description="Helical" evidence="5">
    <location>
        <begin position="189"/>
        <end position="208"/>
    </location>
</feature>
<evidence type="ECO:0000256" key="4">
    <source>
        <dbReference type="ARBA" id="ARBA00023136"/>
    </source>
</evidence>
<dbReference type="GO" id="GO:0016020">
    <property type="term" value="C:membrane"/>
    <property type="evidence" value="ECO:0007669"/>
    <property type="project" value="UniProtKB-SubCell"/>
</dbReference>
<reference evidence="7" key="1">
    <citation type="submission" date="2020-05" db="UniProtKB">
        <authorList>
            <consortium name="EnsemblMetazoa"/>
        </authorList>
    </citation>
    <scope>IDENTIFICATION</scope>
    <source>
        <strain evidence="7">USDA</strain>
    </source>
</reference>
<dbReference type="InterPro" id="IPR005828">
    <property type="entry name" value="MFS_sugar_transport-like"/>
</dbReference>
<dbReference type="GO" id="GO:0022857">
    <property type="term" value="F:transmembrane transporter activity"/>
    <property type="evidence" value="ECO:0007669"/>
    <property type="project" value="InterPro"/>
</dbReference>
<feature type="transmembrane region" description="Helical" evidence="5">
    <location>
        <begin position="424"/>
        <end position="442"/>
    </location>
</feature>
<feature type="transmembrane region" description="Helical" evidence="5">
    <location>
        <begin position="327"/>
        <end position="346"/>
    </location>
</feature>
<keyword evidence="2 5" id="KW-0812">Transmembrane</keyword>
<evidence type="ECO:0000313" key="8">
    <source>
        <dbReference type="Proteomes" id="UP000095300"/>
    </source>
</evidence>
<proteinExistence type="predicted"/>
<sequence length="466" mass="50988">MAETPTLNYEANISGSKYSLSAAPTSAWYSVHHLSTMAAGAFIFFSGGMAMAHGLGWSVYPTTGYSLHFHLSWFVAVLIGAILSVPAIKIMPKKYITSISAALILMGGIVFIVAPYSIDVLIAGRYLNGMAVGLAITPYLMLIGDISRFGTRGTCLGIEQLSLTLGLELQIIISTQWDVTTTFAVNRLHGLLDVVFAIFICIALWHFVESPVDYLRMGDESTALSIMARLKKPPGANSAANILLMEHNTYLSEQSELGFGSCIGPMLKMILFRSMMLAFTFSLPLTRTFKYSKTATLSLTTTMLVAGIRILGGFLSLLITDRLGRKLPALISSLITGSLMITVAVICQKYDNLTNPRAMSYVFSFCLIIQFWSGLFAPLTSVYVAEAFPLKRKSYCIAFCVVLEQVIGIVILCLATPLGDDGTLIAQGIIILLASIFFGLTMPETKQTSLREAQKRFRHFFNWKSI</sequence>
<dbReference type="PROSITE" id="PS50850">
    <property type="entry name" value="MFS"/>
    <property type="match status" value="1"/>
</dbReference>
<dbReference type="PANTHER" id="PTHR23529:SF2">
    <property type="entry name" value="GH19118P-RELATED"/>
    <property type="match status" value="1"/>
</dbReference>
<accession>A0A1I8NLQ5</accession>
<feature type="transmembrane region" description="Helical" evidence="5">
    <location>
        <begin position="95"/>
        <end position="114"/>
    </location>
</feature>
<feature type="domain" description="Major facilitator superfamily (MFS) profile" evidence="6">
    <location>
        <begin position="1"/>
        <end position="446"/>
    </location>
</feature>
<dbReference type="InterPro" id="IPR020846">
    <property type="entry name" value="MFS_dom"/>
</dbReference>
<organism evidence="7 8">
    <name type="scientific">Stomoxys calcitrans</name>
    <name type="common">Stable fly</name>
    <name type="synonym">Conops calcitrans</name>
    <dbReference type="NCBI Taxonomy" id="35570"/>
    <lineage>
        <taxon>Eukaryota</taxon>
        <taxon>Metazoa</taxon>
        <taxon>Ecdysozoa</taxon>
        <taxon>Arthropoda</taxon>
        <taxon>Hexapoda</taxon>
        <taxon>Insecta</taxon>
        <taxon>Pterygota</taxon>
        <taxon>Neoptera</taxon>
        <taxon>Endopterygota</taxon>
        <taxon>Diptera</taxon>
        <taxon>Brachycera</taxon>
        <taxon>Muscomorpha</taxon>
        <taxon>Muscoidea</taxon>
        <taxon>Muscidae</taxon>
        <taxon>Stomoxys</taxon>
    </lineage>
</organism>
<evidence type="ECO:0000313" key="7">
    <source>
        <dbReference type="EnsemblMetazoa" id="SCAU000113-PA"/>
    </source>
</evidence>
<dbReference type="EnsemblMetazoa" id="SCAU000113-RA">
    <property type="protein sequence ID" value="SCAU000113-PA"/>
    <property type="gene ID" value="SCAU000113"/>
</dbReference>
<feature type="transmembrane region" description="Helical" evidence="5">
    <location>
        <begin position="67"/>
        <end position="88"/>
    </location>
</feature>